<dbReference type="EMBL" id="BGPR01023868">
    <property type="protein sequence ID" value="GBN91408.1"/>
    <property type="molecule type" value="Genomic_DNA"/>
</dbReference>
<reference evidence="1 2" key="1">
    <citation type="journal article" date="2019" name="Sci. Rep.">
        <title>Orb-weaving spider Araneus ventricosus genome elucidates the spidroin gene catalogue.</title>
        <authorList>
            <person name="Kono N."/>
            <person name="Nakamura H."/>
            <person name="Ohtoshi R."/>
            <person name="Moran D.A.P."/>
            <person name="Shinohara A."/>
            <person name="Yoshida Y."/>
            <person name="Fujiwara M."/>
            <person name="Mori M."/>
            <person name="Tomita M."/>
            <person name="Arakawa K."/>
        </authorList>
    </citation>
    <scope>NUCLEOTIDE SEQUENCE [LARGE SCALE GENOMIC DNA]</scope>
</reference>
<sequence>PSNLHKLHSVHFCTGQVDGISSGKKINLETKNTYHSFQRNWESYLAHVLGWTFVVRPLEVKWSGSTPRRFNFQLIHLGGSFMVTPCKPHYRSLHCPRASAHTPPPAFAKEPHCPSHTGLHFVIFVFVREPLSPSPRLHFSFMTQRSKWITNEDENSYFSTALRRFSSDFRIDDVFWSGASCVERSLNE</sequence>
<feature type="non-terminal residue" evidence="1">
    <location>
        <position position="1"/>
    </location>
</feature>
<gene>
    <name evidence="1" type="ORF">AVEN_242372_1</name>
</gene>
<keyword evidence="2" id="KW-1185">Reference proteome</keyword>
<proteinExistence type="predicted"/>
<dbReference type="Proteomes" id="UP000499080">
    <property type="component" value="Unassembled WGS sequence"/>
</dbReference>
<name>A0A4Y2SSS2_ARAVE</name>
<protein>
    <submittedName>
        <fullName evidence="1">Uncharacterized protein</fullName>
    </submittedName>
</protein>
<dbReference type="AlphaFoldDB" id="A0A4Y2SSS2"/>
<evidence type="ECO:0000313" key="2">
    <source>
        <dbReference type="Proteomes" id="UP000499080"/>
    </source>
</evidence>
<accession>A0A4Y2SSS2</accession>
<organism evidence="1 2">
    <name type="scientific">Araneus ventricosus</name>
    <name type="common">Orbweaver spider</name>
    <name type="synonym">Epeira ventricosa</name>
    <dbReference type="NCBI Taxonomy" id="182803"/>
    <lineage>
        <taxon>Eukaryota</taxon>
        <taxon>Metazoa</taxon>
        <taxon>Ecdysozoa</taxon>
        <taxon>Arthropoda</taxon>
        <taxon>Chelicerata</taxon>
        <taxon>Arachnida</taxon>
        <taxon>Araneae</taxon>
        <taxon>Araneomorphae</taxon>
        <taxon>Entelegynae</taxon>
        <taxon>Araneoidea</taxon>
        <taxon>Araneidae</taxon>
        <taxon>Araneus</taxon>
    </lineage>
</organism>
<evidence type="ECO:0000313" key="1">
    <source>
        <dbReference type="EMBL" id="GBN91408.1"/>
    </source>
</evidence>
<comment type="caution">
    <text evidence="1">The sequence shown here is derived from an EMBL/GenBank/DDBJ whole genome shotgun (WGS) entry which is preliminary data.</text>
</comment>